<evidence type="ECO:0000259" key="2">
    <source>
        <dbReference type="PROSITE" id="PS51084"/>
    </source>
</evidence>
<dbReference type="Gene3D" id="3.30.428.10">
    <property type="entry name" value="HIT-like"/>
    <property type="match status" value="1"/>
</dbReference>
<dbReference type="PANTHER" id="PTHR23089">
    <property type="entry name" value="HISTIDINE TRIAD HIT PROTEIN"/>
    <property type="match status" value="1"/>
</dbReference>
<dbReference type="PRINTS" id="PR00332">
    <property type="entry name" value="HISTRIAD"/>
</dbReference>
<feature type="short sequence motif" description="Histidine triad motif" evidence="1">
    <location>
        <begin position="108"/>
        <end position="112"/>
    </location>
</feature>
<dbReference type="InterPro" id="IPR036265">
    <property type="entry name" value="HIT-like_sf"/>
</dbReference>
<evidence type="ECO:0000256" key="1">
    <source>
        <dbReference type="PROSITE-ProRule" id="PRU00464"/>
    </source>
</evidence>
<reference evidence="4" key="1">
    <citation type="journal article" date="2019" name="Int. J. Syst. Evol. Microbiol.">
        <title>The Global Catalogue of Microorganisms (GCM) 10K type strain sequencing project: providing services to taxonomists for standard genome sequencing and annotation.</title>
        <authorList>
            <consortium name="The Broad Institute Genomics Platform"/>
            <consortium name="The Broad Institute Genome Sequencing Center for Infectious Disease"/>
            <person name="Wu L."/>
            <person name="Ma J."/>
        </authorList>
    </citation>
    <scope>NUCLEOTIDE SEQUENCE [LARGE SCALE GENOMIC DNA]</scope>
    <source>
        <strain evidence="4">JCM 16014</strain>
    </source>
</reference>
<keyword evidence="4" id="KW-1185">Reference proteome</keyword>
<dbReference type="EMBL" id="BAAAQN010000018">
    <property type="protein sequence ID" value="GAA2032119.1"/>
    <property type="molecule type" value="Genomic_DNA"/>
</dbReference>
<proteinExistence type="predicted"/>
<dbReference type="Pfam" id="PF01230">
    <property type="entry name" value="HIT"/>
    <property type="match status" value="1"/>
</dbReference>
<evidence type="ECO:0000313" key="3">
    <source>
        <dbReference type="EMBL" id="GAA2032119.1"/>
    </source>
</evidence>
<feature type="domain" description="HIT" evidence="2">
    <location>
        <begin position="15"/>
        <end position="124"/>
    </location>
</feature>
<dbReference type="RefSeq" id="WP_425559200.1">
    <property type="nucleotide sequence ID" value="NZ_BAAAQN010000018.1"/>
</dbReference>
<sequence length="124" mass="12955">MEDTMADGQPVADCLFCKIVAGDIPAAVVRQTEDTVAFKDINPQADIHDLVVPRAHYANAAELAANAPELSAALLVEAGEVAKAEGIADDGYRVVFNTGAHAGQTVFHVHAHVLGGDFLSTFGN</sequence>
<organism evidence="3 4">
    <name type="scientific">Catenulispora yoronensis</name>
    <dbReference type="NCBI Taxonomy" id="450799"/>
    <lineage>
        <taxon>Bacteria</taxon>
        <taxon>Bacillati</taxon>
        <taxon>Actinomycetota</taxon>
        <taxon>Actinomycetes</taxon>
        <taxon>Catenulisporales</taxon>
        <taxon>Catenulisporaceae</taxon>
        <taxon>Catenulispora</taxon>
    </lineage>
</organism>
<dbReference type="Proteomes" id="UP001500751">
    <property type="component" value="Unassembled WGS sequence"/>
</dbReference>
<gene>
    <name evidence="3" type="ORF">GCM10009839_35250</name>
</gene>
<dbReference type="CDD" id="cd01276">
    <property type="entry name" value="PKCI_related"/>
    <property type="match status" value="1"/>
</dbReference>
<protein>
    <submittedName>
        <fullName evidence="3">Histidine triad nucleotide-binding protein</fullName>
    </submittedName>
</protein>
<dbReference type="PROSITE" id="PS51084">
    <property type="entry name" value="HIT_2"/>
    <property type="match status" value="1"/>
</dbReference>
<dbReference type="InterPro" id="IPR011146">
    <property type="entry name" value="HIT-like"/>
</dbReference>
<dbReference type="SUPFAM" id="SSF54197">
    <property type="entry name" value="HIT-like"/>
    <property type="match status" value="1"/>
</dbReference>
<comment type="caution">
    <text evidence="3">The sequence shown here is derived from an EMBL/GenBank/DDBJ whole genome shotgun (WGS) entry which is preliminary data.</text>
</comment>
<evidence type="ECO:0000313" key="4">
    <source>
        <dbReference type="Proteomes" id="UP001500751"/>
    </source>
</evidence>
<dbReference type="InterPro" id="IPR001310">
    <property type="entry name" value="Histidine_triad_HIT"/>
</dbReference>
<accession>A0ABN2UFZ0</accession>
<name>A0ABN2UFZ0_9ACTN</name>